<dbReference type="Proteomes" id="UP000199412">
    <property type="component" value="Unassembled WGS sequence"/>
</dbReference>
<evidence type="ECO:0000313" key="2">
    <source>
        <dbReference type="Proteomes" id="UP000199412"/>
    </source>
</evidence>
<name>A0A1G7FHU5_9PROT</name>
<dbReference type="STRING" id="69960.SAMN05421720_11180"/>
<dbReference type="InterPro" id="IPR015942">
    <property type="entry name" value="Asp/Glu/hydantoin_racemase"/>
</dbReference>
<evidence type="ECO:0000313" key="1">
    <source>
        <dbReference type="EMBL" id="SDE75536.1"/>
    </source>
</evidence>
<protein>
    <recommendedName>
        <fullName evidence="3">Aspartate/glutamate racemase family protein</fullName>
    </recommendedName>
</protein>
<accession>A0A1G7FHU5</accession>
<reference evidence="1 2" key="1">
    <citation type="submission" date="2016-10" db="EMBL/GenBank/DDBJ databases">
        <authorList>
            <person name="de Groot N.N."/>
        </authorList>
    </citation>
    <scope>NUCLEOTIDE SEQUENCE [LARGE SCALE GENOMIC DNA]</scope>
    <source>
        <strain evidence="1 2">ATCC 700224</strain>
    </source>
</reference>
<dbReference type="EMBL" id="FNAP01000011">
    <property type="protein sequence ID" value="SDE75536.1"/>
    <property type="molecule type" value="Genomic_DNA"/>
</dbReference>
<proteinExistence type="predicted"/>
<organism evidence="1 2">
    <name type="scientific">Rhodospira trueperi</name>
    <dbReference type="NCBI Taxonomy" id="69960"/>
    <lineage>
        <taxon>Bacteria</taxon>
        <taxon>Pseudomonadati</taxon>
        <taxon>Pseudomonadota</taxon>
        <taxon>Alphaproteobacteria</taxon>
        <taxon>Rhodospirillales</taxon>
        <taxon>Rhodospirillaceae</taxon>
        <taxon>Rhodospira</taxon>
    </lineage>
</organism>
<gene>
    <name evidence="1" type="ORF">SAMN05421720_11180</name>
</gene>
<dbReference type="GO" id="GO:0047661">
    <property type="term" value="F:amino-acid racemase activity"/>
    <property type="evidence" value="ECO:0007669"/>
    <property type="project" value="InterPro"/>
</dbReference>
<evidence type="ECO:0008006" key="3">
    <source>
        <dbReference type="Google" id="ProtNLM"/>
    </source>
</evidence>
<dbReference type="AlphaFoldDB" id="A0A1G7FHU5"/>
<dbReference type="Pfam" id="PF01177">
    <property type="entry name" value="Asp_Glu_race"/>
    <property type="match status" value="1"/>
</dbReference>
<sequence length="263" mass="27710">MVWDAPHPPAAIHGVLTMVPGVPPSASPAPRSTGLVGIVMLDTRFPRAPGDIGHPDTFDGRVIYRRVPGARVGLVARPKPPDEATADALVDAARALEKEGACVIGTSCGYLGALQARFQAAVSVPVVTSALLLLPLLREAHGPRARIGVLTLDSRALAASHFGAAWDPDVIIEGMELSRVFYPTIAEDRPSFDAAVASGEVALATQRLRTQAGGKLDAVVLECTNLGPFRQRVRSEAGAPVYDLAMALRWLITGPIMLRHASA</sequence>
<keyword evidence="2" id="KW-1185">Reference proteome</keyword>